<dbReference type="EMBL" id="CP016172">
    <property type="protein sequence ID" value="ANN79516.1"/>
    <property type="molecule type" value="Genomic_DNA"/>
</dbReference>
<comment type="similarity">
    <text evidence="2">Belongs to the HAD-like hydrolase superfamily. CbbY/CbbZ/Gph/YieH family.</text>
</comment>
<dbReference type="InterPro" id="IPR023214">
    <property type="entry name" value="HAD_sf"/>
</dbReference>
<dbReference type="RefSeq" id="WP_066662721.1">
    <property type="nucleotide sequence ID" value="NZ_CBCSCL010000042.1"/>
</dbReference>
<dbReference type="Pfam" id="PF00702">
    <property type="entry name" value="Hydrolase"/>
    <property type="match status" value="1"/>
</dbReference>
<evidence type="ECO:0000256" key="3">
    <source>
        <dbReference type="ARBA" id="ARBA00022723"/>
    </source>
</evidence>
<gene>
    <name evidence="5" type="ORF">BAU07_22475</name>
</gene>
<dbReference type="PANTHER" id="PTHR46193:SF10">
    <property type="entry name" value="6-PHOSPHOGLUCONATE PHOSPHATASE"/>
    <property type="match status" value="1"/>
</dbReference>
<dbReference type="Gene3D" id="3.40.50.1000">
    <property type="entry name" value="HAD superfamily/HAD-like"/>
    <property type="match status" value="1"/>
</dbReference>
<dbReference type="Gene3D" id="1.10.150.240">
    <property type="entry name" value="Putative phosphatase, domain 2"/>
    <property type="match status" value="1"/>
</dbReference>
<evidence type="ECO:0000313" key="5">
    <source>
        <dbReference type="EMBL" id="ANN79516.1"/>
    </source>
</evidence>
<dbReference type="GO" id="GO:0016787">
    <property type="term" value="F:hydrolase activity"/>
    <property type="evidence" value="ECO:0007669"/>
    <property type="project" value="UniProtKB-KW"/>
</dbReference>
<dbReference type="NCBIfam" id="TIGR01509">
    <property type="entry name" value="HAD-SF-IA-v3"/>
    <property type="match status" value="1"/>
</dbReference>
<evidence type="ECO:0000256" key="2">
    <source>
        <dbReference type="ARBA" id="ARBA00006171"/>
    </source>
</evidence>
<evidence type="ECO:0000256" key="4">
    <source>
        <dbReference type="ARBA" id="ARBA00022842"/>
    </source>
</evidence>
<dbReference type="InterPro" id="IPR036412">
    <property type="entry name" value="HAD-like_sf"/>
</dbReference>
<dbReference type="KEGG" id="bfz:BAU07_22475"/>
<name>A0A193GJC9_9BORD</name>
<dbReference type="SFLD" id="SFLDS00003">
    <property type="entry name" value="Haloacid_Dehalogenase"/>
    <property type="match status" value="1"/>
</dbReference>
<dbReference type="AlphaFoldDB" id="A0A193GJC9"/>
<dbReference type="SUPFAM" id="SSF56784">
    <property type="entry name" value="HAD-like"/>
    <property type="match status" value="1"/>
</dbReference>
<dbReference type="InterPro" id="IPR023198">
    <property type="entry name" value="PGP-like_dom2"/>
</dbReference>
<protein>
    <submittedName>
        <fullName evidence="5">HAD family hydrolase</fullName>
    </submittedName>
</protein>
<dbReference type="OrthoDB" id="9800058at2"/>
<dbReference type="SFLD" id="SFLDG01129">
    <property type="entry name" value="C1.5:_HAD__Beta-PGM__Phosphata"/>
    <property type="match status" value="1"/>
</dbReference>
<organism evidence="5 6">
    <name type="scientific">Bordetella flabilis</name>
    <dbReference type="NCBI Taxonomy" id="463014"/>
    <lineage>
        <taxon>Bacteria</taxon>
        <taxon>Pseudomonadati</taxon>
        <taxon>Pseudomonadota</taxon>
        <taxon>Betaproteobacteria</taxon>
        <taxon>Burkholderiales</taxon>
        <taxon>Alcaligenaceae</taxon>
        <taxon>Bordetella</taxon>
    </lineage>
</organism>
<keyword evidence="4" id="KW-0460">Magnesium</keyword>
<sequence>MKFNAVLFDCDGVLVDSEHISAGVLHDMLHELGLSMSQEDVLRRFVGRTMKDELPWISQASGRAIGAEWLAQFWLRRNDALRKHVQAIPNVLDAVKVLYRHLNGRIACASGADRQKLELQLDKAGLMPFFQGRTFSGYEMARSKPSPDVYLAAAAALETDPAACIVIEDSVTGVTAGVAAGATVLGYSPGGPSHSPADALLASGAIAVFADMADLPALLGVPSSRT</sequence>
<dbReference type="GO" id="GO:0046872">
    <property type="term" value="F:metal ion binding"/>
    <property type="evidence" value="ECO:0007669"/>
    <property type="project" value="UniProtKB-KW"/>
</dbReference>
<evidence type="ECO:0000313" key="6">
    <source>
        <dbReference type="Proteomes" id="UP000091926"/>
    </source>
</evidence>
<comment type="cofactor">
    <cofactor evidence="1">
        <name>Mg(2+)</name>
        <dbReference type="ChEBI" id="CHEBI:18420"/>
    </cofactor>
</comment>
<dbReference type="STRING" id="463014.BAU07_22475"/>
<evidence type="ECO:0000256" key="1">
    <source>
        <dbReference type="ARBA" id="ARBA00001946"/>
    </source>
</evidence>
<dbReference type="Proteomes" id="UP000091926">
    <property type="component" value="Chromosome"/>
</dbReference>
<keyword evidence="5" id="KW-0378">Hydrolase</keyword>
<dbReference type="InterPro" id="IPR051600">
    <property type="entry name" value="Beta-PGM-like"/>
</dbReference>
<proteinExistence type="inferred from homology"/>
<accession>A0A193GJC9</accession>
<dbReference type="InterPro" id="IPR006439">
    <property type="entry name" value="HAD-SF_hydro_IA"/>
</dbReference>
<dbReference type="PANTHER" id="PTHR46193">
    <property type="entry name" value="6-PHOSPHOGLUCONATE PHOSPHATASE"/>
    <property type="match status" value="1"/>
</dbReference>
<reference evidence="5 6" key="1">
    <citation type="submission" date="2016-06" db="EMBL/GenBank/DDBJ databases">
        <title>Complete genome sequences of Bordetella bronchialis and Bordetella flabilis.</title>
        <authorList>
            <person name="LiPuma J.J."/>
            <person name="Spilker T."/>
        </authorList>
    </citation>
    <scope>NUCLEOTIDE SEQUENCE [LARGE SCALE GENOMIC DNA]</scope>
    <source>
        <strain evidence="5 6">AU10664</strain>
    </source>
</reference>
<dbReference type="SFLD" id="SFLDG01135">
    <property type="entry name" value="C1.5.6:_HAD__Beta-PGM__Phospha"/>
    <property type="match status" value="1"/>
</dbReference>
<keyword evidence="3" id="KW-0479">Metal-binding</keyword>
<keyword evidence="6" id="KW-1185">Reference proteome</keyword>